<dbReference type="GO" id="GO:0015421">
    <property type="term" value="F:ABC-type oligopeptide transporter activity"/>
    <property type="evidence" value="ECO:0007669"/>
    <property type="project" value="TreeGrafter"/>
</dbReference>
<dbReference type="FunFam" id="3.40.50.300:FF:000218">
    <property type="entry name" value="Multidrug ABC transporter ATP-binding protein"/>
    <property type="match status" value="1"/>
</dbReference>
<dbReference type="PANTHER" id="PTHR43394:SF1">
    <property type="entry name" value="ATP-BINDING CASSETTE SUB-FAMILY B MEMBER 10, MITOCHONDRIAL"/>
    <property type="match status" value="1"/>
</dbReference>
<evidence type="ECO:0000259" key="9">
    <source>
        <dbReference type="PROSITE" id="PS50929"/>
    </source>
</evidence>
<keyword evidence="11" id="KW-1185">Reference proteome</keyword>
<keyword evidence="10" id="KW-0378">Hydrolase</keyword>
<accession>A0A9E6XZW4</accession>
<comment type="subcellular location">
    <subcellularLocation>
        <location evidence="1">Cell membrane</location>
        <topology evidence="1">Multi-pass membrane protein</topology>
    </subcellularLocation>
</comment>
<name>A0A9E6XZW4_9ACTN</name>
<dbReference type="GO" id="GO:0005886">
    <property type="term" value="C:plasma membrane"/>
    <property type="evidence" value="ECO:0007669"/>
    <property type="project" value="UniProtKB-SubCell"/>
</dbReference>
<dbReference type="InterPro" id="IPR017871">
    <property type="entry name" value="ABC_transporter-like_CS"/>
</dbReference>
<dbReference type="PROSITE" id="PS50929">
    <property type="entry name" value="ABC_TM1F"/>
    <property type="match status" value="1"/>
</dbReference>
<dbReference type="Pfam" id="PF00664">
    <property type="entry name" value="ABC_membrane"/>
    <property type="match status" value="1"/>
</dbReference>
<evidence type="ECO:0000313" key="10">
    <source>
        <dbReference type="EMBL" id="UGS37391.1"/>
    </source>
</evidence>
<keyword evidence="5 7" id="KW-1133">Transmembrane helix</keyword>
<evidence type="ECO:0000256" key="3">
    <source>
        <dbReference type="ARBA" id="ARBA00022741"/>
    </source>
</evidence>
<dbReference type="SUPFAM" id="SSF52540">
    <property type="entry name" value="P-loop containing nucleoside triphosphate hydrolases"/>
    <property type="match status" value="1"/>
</dbReference>
<sequence>MRTFWRLLGFLRPYRRAVALSLVLAAVAMLATVAIPYLTGQAVNAIRDDDRDALLRNGLLIAGAGVIRLSLTVARRLVAGRVSLGVELDLRDTLYTHFQSLELAFFDRQQTGQLMSRATVDLQSVRFFLGYGLVFVMQSVLTIVLAAVAMFALQPGLAAISLAPVPFVVWVAFRYGTRARPAAQEVQQRIAELTAEAEENVSGVRVVKAFSREQRQLERFRHRTNRVFDQAMVSSRLQAFYQPFIGFLPQLGLAAILFFGGRQVINGSMSLGAFTAFYAYLLMLLSPMRMLGMVLGMAQRATASGARLFEILDRTPTVASPPQPLPLPDGSGRVELRHVTLQYEGAAVPSLRDVSLDVAGGTTIALVGATGSGKTTLVQLIGRLYDPDSGQVLLDGADVRDLALSELRHAVATVDDDPFLFSATVAQNIAYARPDAEASEIEAAARRAQAHEFITRLPDGYETRVGERGLTLSGGQRQRLAIARALLADPRVLILDDATSSVDASTERLIKAALREAGTGGHAKARALAEDGAGPPVGEGRTTFVIAHRLSTIALADEIAVLERGELVARGTHEELLEVNDLYREIVEKGLPDQVFLTRKPVEREAAGL</sequence>
<evidence type="ECO:0000259" key="8">
    <source>
        <dbReference type="PROSITE" id="PS50893"/>
    </source>
</evidence>
<dbReference type="SMART" id="SM00382">
    <property type="entry name" value="AAA"/>
    <property type="match status" value="1"/>
</dbReference>
<dbReference type="InterPro" id="IPR003439">
    <property type="entry name" value="ABC_transporter-like_ATP-bd"/>
</dbReference>
<feature type="transmembrane region" description="Helical" evidence="7">
    <location>
        <begin position="240"/>
        <end position="259"/>
    </location>
</feature>
<feature type="domain" description="ABC transporter" evidence="8">
    <location>
        <begin position="334"/>
        <end position="589"/>
    </location>
</feature>
<evidence type="ECO:0000256" key="7">
    <source>
        <dbReference type="SAM" id="Phobius"/>
    </source>
</evidence>
<evidence type="ECO:0000256" key="6">
    <source>
        <dbReference type="ARBA" id="ARBA00023136"/>
    </source>
</evidence>
<keyword evidence="6 7" id="KW-0472">Membrane</keyword>
<evidence type="ECO:0000256" key="2">
    <source>
        <dbReference type="ARBA" id="ARBA00022692"/>
    </source>
</evidence>
<dbReference type="PROSITE" id="PS00211">
    <property type="entry name" value="ABC_TRANSPORTER_1"/>
    <property type="match status" value="1"/>
</dbReference>
<dbReference type="Pfam" id="PF00005">
    <property type="entry name" value="ABC_tran"/>
    <property type="match status" value="1"/>
</dbReference>
<dbReference type="Proteomes" id="UP001162834">
    <property type="component" value="Chromosome"/>
</dbReference>
<dbReference type="InterPro" id="IPR011527">
    <property type="entry name" value="ABC1_TM_dom"/>
</dbReference>
<dbReference type="Gene3D" id="1.20.1560.10">
    <property type="entry name" value="ABC transporter type 1, transmembrane domain"/>
    <property type="match status" value="1"/>
</dbReference>
<organism evidence="10 11">
    <name type="scientific">Capillimicrobium parvum</name>
    <dbReference type="NCBI Taxonomy" id="2884022"/>
    <lineage>
        <taxon>Bacteria</taxon>
        <taxon>Bacillati</taxon>
        <taxon>Actinomycetota</taxon>
        <taxon>Thermoleophilia</taxon>
        <taxon>Solirubrobacterales</taxon>
        <taxon>Capillimicrobiaceae</taxon>
        <taxon>Capillimicrobium</taxon>
    </lineage>
</organism>
<dbReference type="InterPro" id="IPR039421">
    <property type="entry name" value="Type_1_exporter"/>
</dbReference>
<feature type="transmembrane region" description="Helical" evidence="7">
    <location>
        <begin position="156"/>
        <end position="173"/>
    </location>
</feature>
<reference evidence="10" key="1">
    <citation type="journal article" date="2022" name="Int. J. Syst. Evol. Microbiol.">
        <title>Pseudomonas aegrilactucae sp. nov. and Pseudomonas morbosilactucae sp. nov., pathogens causing bacterial rot of lettuce in Japan.</title>
        <authorList>
            <person name="Sawada H."/>
            <person name="Fujikawa T."/>
            <person name="Satou M."/>
        </authorList>
    </citation>
    <scope>NUCLEOTIDE SEQUENCE</scope>
    <source>
        <strain evidence="10">0166_1</strain>
    </source>
</reference>
<dbReference type="RefSeq" id="WP_326924448.1">
    <property type="nucleotide sequence ID" value="NZ_CP087164.1"/>
</dbReference>
<feature type="domain" description="ABC transmembrane type-1" evidence="9">
    <location>
        <begin position="19"/>
        <end position="300"/>
    </location>
</feature>
<dbReference type="Gene3D" id="3.40.50.300">
    <property type="entry name" value="P-loop containing nucleotide triphosphate hydrolases"/>
    <property type="match status" value="1"/>
</dbReference>
<dbReference type="EC" id="3.6.3.-" evidence="10"/>
<dbReference type="AlphaFoldDB" id="A0A9E6XZW4"/>
<protein>
    <submittedName>
        <fullName evidence="10">Multidrug export ATP-binding/permease protein</fullName>
        <ecNumber evidence="10">3.6.3.-</ecNumber>
    </submittedName>
</protein>
<dbReference type="GO" id="GO:0016887">
    <property type="term" value="F:ATP hydrolysis activity"/>
    <property type="evidence" value="ECO:0007669"/>
    <property type="project" value="InterPro"/>
</dbReference>
<evidence type="ECO:0000256" key="4">
    <source>
        <dbReference type="ARBA" id="ARBA00022840"/>
    </source>
</evidence>
<dbReference type="InterPro" id="IPR036640">
    <property type="entry name" value="ABC1_TM_sf"/>
</dbReference>
<evidence type="ECO:0000313" key="11">
    <source>
        <dbReference type="Proteomes" id="UP001162834"/>
    </source>
</evidence>
<proteinExistence type="predicted"/>
<keyword evidence="3" id="KW-0547">Nucleotide-binding</keyword>
<dbReference type="GO" id="GO:0005524">
    <property type="term" value="F:ATP binding"/>
    <property type="evidence" value="ECO:0007669"/>
    <property type="project" value="UniProtKB-KW"/>
</dbReference>
<keyword evidence="2 7" id="KW-0812">Transmembrane</keyword>
<dbReference type="CDD" id="cd18543">
    <property type="entry name" value="ABC_6TM_Rv0194_D1_like"/>
    <property type="match status" value="1"/>
</dbReference>
<dbReference type="InterPro" id="IPR003593">
    <property type="entry name" value="AAA+_ATPase"/>
</dbReference>
<gene>
    <name evidence="10" type="ORF">DSM104329_03806</name>
</gene>
<keyword evidence="4 10" id="KW-0067">ATP-binding</keyword>
<evidence type="ECO:0000256" key="1">
    <source>
        <dbReference type="ARBA" id="ARBA00004651"/>
    </source>
</evidence>
<dbReference type="SUPFAM" id="SSF90123">
    <property type="entry name" value="ABC transporter transmembrane region"/>
    <property type="match status" value="1"/>
</dbReference>
<evidence type="ECO:0000256" key="5">
    <source>
        <dbReference type="ARBA" id="ARBA00022989"/>
    </source>
</evidence>
<feature type="transmembrane region" description="Helical" evidence="7">
    <location>
        <begin position="55"/>
        <end position="74"/>
    </location>
</feature>
<dbReference type="PANTHER" id="PTHR43394">
    <property type="entry name" value="ATP-DEPENDENT PERMEASE MDL1, MITOCHONDRIAL"/>
    <property type="match status" value="1"/>
</dbReference>
<feature type="transmembrane region" description="Helical" evidence="7">
    <location>
        <begin position="127"/>
        <end position="150"/>
    </location>
</feature>
<dbReference type="InterPro" id="IPR027417">
    <property type="entry name" value="P-loop_NTPase"/>
</dbReference>
<dbReference type="EMBL" id="CP087164">
    <property type="protein sequence ID" value="UGS37391.1"/>
    <property type="molecule type" value="Genomic_DNA"/>
</dbReference>
<dbReference type="KEGG" id="sbae:DSM104329_03806"/>
<dbReference type="PROSITE" id="PS50893">
    <property type="entry name" value="ABC_TRANSPORTER_2"/>
    <property type="match status" value="1"/>
</dbReference>